<dbReference type="EMBL" id="JANBQB010000040">
    <property type="protein sequence ID" value="KAJ1983808.1"/>
    <property type="molecule type" value="Genomic_DNA"/>
</dbReference>
<proteinExistence type="predicted"/>
<gene>
    <name evidence="1" type="ORF">H4R34_001051</name>
</gene>
<reference evidence="1" key="1">
    <citation type="submission" date="2022-07" db="EMBL/GenBank/DDBJ databases">
        <title>Phylogenomic reconstructions and comparative analyses of Kickxellomycotina fungi.</title>
        <authorList>
            <person name="Reynolds N.K."/>
            <person name="Stajich J.E."/>
            <person name="Barry K."/>
            <person name="Grigoriev I.V."/>
            <person name="Crous P."/>
            <person name="Smith M.E."/>
        </authorList>
    </citation>
    <scope>NUCLEOTIDE SEQUENCE</scope>
    <source>
        <strain evidence="1">RSA 567</strain>
    </source>
</reference>
<sequence>MSASAASPSGDFNASNVAAFLNESWTREHQLVVSGEAEKHGVPKPVVYQAVEKAWSGRNPNLTQKQNAMANGGNFLTEVRKQLDSTTSESQK</sequence>
<dbReference type="Proteomes" id="UP001151582">
    <property type="component" value="Unassembled WGS sequence"/>
</dbReference>
<name>A0A9W8EBA7_9FUNG</name>
<keyword evidence="2" id="KW-1185">Reference proteome</keyword>
<accession>A0A9W8EBA7</accession>
<comment type="caution">
    <text evidence="1">The sequence shown here is derived from an EMBL/GenBank/DDBJ whole genome shotgun (WGS) entry which is preliminary data.</text>
</comment>
<dbReference type="OrthoDB" id="5598843at2759"/>
<protein>
    <submittedName>
        <fullName evidence="1">Uncharacterized protein</fullName>
    </submittedName>
</protein>
<evidence type="ECO:0000313" key="2">
    <source>
        <dbReference type="Proteomes" id="UP001151582"/>
    </source>
</evidence>
<dbReference type="AlphaFoldDB" id="A0A9W8EBA7"/>
<evidence type="ECO:0000313" key="1">
    <source>
        <dbReference type="EMBL" id="KAJ1983808.1"/>
    </source>
</evidence>
<organism evidence="1 2">
    <name type="scientific">Dimargaris verticillata</name>
    <dbReference type="NCBI Taxonomy" id="2761393"/>
    <lineage>
        <taxon>Eukaryota</taxon>
        <taxon>Fungi</taxon>
        <taxon>Fungi incertae sedis</taxon>
        <taxon>Zoopagomycota</taxon>
        <taxon>Kickxellomycotina</taxon>
        <taxon>Dimargaritomycetes</taxon>
        <taxon>Dimargaritales</taxon>
        <taxon>Dimargaritaceae</taxon>
        <taxon>Dimargaris</taxon>
    </lineage>
</organism>